<dbReference type="AlphaFoldDB" id="A0A072TNX9"/>
<dbReference type="EMBL" id="CM001224">
    <property type="protein sequence ID" value="KEH18866.1"/>
    <property type="molecule type" value="Genomic_DNA"/>
</dbReference>
<dbReference type="Proteomes" id="UP000002051">
    <property type="component" value="Chromosome 8"/>
</dbReference>
<accession>A0A072TNX9</accession>
<keyword evidence="1" id="KW-1133">Transmembrane helix</keyword>
<evidence type="ECO:0000313" key="3">
    <source>
        <dbReference type="EnsemblPlants" id="KEH18866"/>
    </source>
</evidence>
<keyword evidence="1 2" id="KW-0812">Transmembrane</keyword>
<keyword evidence="1" id="KW-0472">Membrane</keyword>
<feature type="transmembrane region" description="Helical" evidence="1">
    <location>
        <begin position="63"/>
        <end position="82"/>
    </location>
</feature>
<reference evidence="2 4" key="1">
    <citation type="journal article" date="2011" name="Nature">
        <title>The Medicago genome provides insight into the evolution of rhizobial symbioses.</title>
        <authorList>
            <person name="Young N.D."/>
            <person name="Debelle F."/>
            <person name="Oldroyd G.E."/>
            <person name="Geurts R."/>
            <person name="Cannon S.B."/>
            <person name="Udvardi M.K."/>
            <person name="Benedito V.A."/>
            <person name="Mayer K.F."/>
            <person name="Gouzy J."/>
            <person name="Schoof H."/>
            <person name="Van de Peer Y."/>
            <person name="Proost S."/>
            <person name="Cook D.R."/>
            <person name="Meyers B.C."/>
            <person name="Spannagl M."/>
            <person name="Cheung F."/>
            <person name="De Mita S."/>
            <person name="Krishnakumar V."/>
            <person name="Gundlach H."/>
            <person name="Zhou S."/>
            <person name="Mudge J."/>
            <person name="Bharti A.K."/>
            <person name="Murray J.D."/>
            <person name="Naoumkina M.A."/>
            <person name="Rosen B."/>
            <person name="Silverstein K.A."/>
            <person name="Tang H."/>
            <person name="Rombauts S."/>
            <person name="Zhao P.X."/>
            <person name="Zhou P."/>
            <person name="Barbe V."/>
            <person name="Bardou P."/>
            <person name="Bechner M."/>
            <person name="Bellec A."/>
            <person name="Berger A."/>
            <person name="Berges H."/>
            <person name="Bidwell S."/>
            <person name="Bisseling T."/>
            <person name="Choisne N."/>
            <person name="Couloux A."/>
            <person name="Denny R."/>
            <person name="Deshpande S."/>
            <person name="Dai X."/>
            <person name="Doyle J.J."/>
            <person name="Dudez A.M."/>
            <person name="Farmer A.D."/>
            <person name="Fouteau S."/>
            <person name="Franken C."/>
            <person name="Gibelin C."/>
            <person name="Gish J."/>
            <person name="Goldstein S."/>
            <person name="Gonzalez A.J."/>
            <person name="Green P.J."/>
            <person name="Hallab A."/>
            <person name="Hartog M."/>
            <person name="Hua A."/>
            <person name="Humphray S.J."/>
            <person name="Jeong D.H."/>
            <person name="Jing Y."/>
            <person name="Jocker A."/>
            <person name="Kenton S.M."/>
            <person name="Kim D.J."/>
            <person name="Klee K."/>
            <person name="Lai H."/>
            <person name="Lang C."/>
            <person name="Lin S."/>
            <person name="Macmil S.L."/>
            <person name="Magdelenat G."/>
            <person name="Matthews L."/>
            <person name="McCorrison J."/>
            <person name="Monaghan E.L."/>
            <person name="Mun J.H."/>
            <person name="Najar F.Z."/>
            <person name="Nicholson C."/>
            <person name="Noirot C."/>
            <person name="O'Bleness M."/>
            <person name="Paule C.R."/>
            <person name="Poulain J."/>
            <person name="Prion F."/>
            <person name="Qin B."/>
            <person name="Qu C."/>
            <person name="Retzel E.F."/>
            <person name="Riddle C."/>
            <person name="Sallet E."/>
            <person name="Samain S."/>
            <person name="Samson N."/>
            <person name="Sanders I."/>
            <person name="Saurat O."/>
            <person name="Scarpelli C."/>
            <person name="Schiex T."/>
            <person name="Segurens B."/>
            <person name="Severin A.J."/>
            <person name="Sherrier D.J."/>
            <person name="Shi R."/>
            <person name="Sims S."/>
            <person name="Singer S.R."/>
            <person name="Sinharoy S."/>
            <person name="Sterck L."/>
            <person name="Viollet A."/>
            <person name="Wang B.B."/>
            <person name="Wang K."/>
            <person name="Wang M."/>
            <person name="Wang X."/>
            <person name="Warfsmann J."/>
            <person name="Weissenbach J."/>
            <person name="White D.D."/>
            <person name="White J.D."/>
            <person name="Wiley G.B."/>
            <person name="Wincker P."/>
            <person name="Xing Y."/>
            <person name="Yang L."/>
            <person name="Yao Z."/>
            <person name="Ying F."/>
            <person name="Zhai J."/>
            <person name="Zhou L."/>
            <person name="Zuber A."/>
            <person name="Denarie J."/>
            <person name="Dixon R.A."/>
            <person name="May G.D."/>
            <person name="Schwartz D.C."/>
            <person name="Rogers J."/>
            <person name="Quetier F."/>
            <person name="Town C.D."/>
            <person name="Roe B.A."/>
        </authorList>
    </citation>
    <scope>NUCLEOTIDE SEQUENCE [LARGE SCALE GENOMIC DNA]</scope>
    <source>
        <strain evidence="2">A17</strain>
        <strain evidence="3 4">cv. Jemalong A17</strain>
    </source>
</reference>
<evidence type="ECO:0000256" key="1">
    <source>
        <dbReference type="SAM" id="Phobius"/>
    </source>
</evidence>
<dbReference type="HOGENOM" id="CLU_2516103_0_0_1"/>
<reference evidence="2 4" key="2">
    <citation type="journal article" date="2014" name="BMC Genomics">
        <title>An improved genome release (version Mt4.0) for the model legume Medicago truncatula.</title>
        <authorList>
            <person name="Tang H."/>
            <person name="Krishnakumar V."/>
            <person name="Bidwell S."/>
            <person name="Rosen B."/>
            <person name="Chan A."/>
            <person name="Zhou S."/>
            <person name="Gentzbittel L."/>
            <person name="Childs K.L."/>
            <person name="Yandell M."/>
            <person name="Gundlach H."/>
            <person name="Mayer K.F."/>
            <person name="Schwartz D.C."/>
            <person name="Town C.D."/>
        </authorList>
    </citation>
    <scope>GENOME REANNOTATION</scope>
    <source>
        <strain evidence="2">A17</strain>
        <strain evidence="3 4">cv. Jemalong A17</strain>
    </source>
</reference>
<proteinExistence type="predicted"/>
<reference evidence="3" key="3">
    <citation type="submission" date="2015-04" db="UniProtKB">
        <authorList>
            <consortium name="EnsemblPlants"/>
        </authorList>
    </citation>
    <scope>IDENTIFICATION</scope>
    <source>
        <strain evidence="3">cv. Jemalong A17</strain>
    </source>
</reference>
<name>A0A072TNX9_MEDTR</name>
<organism evidence="2 4">
    <name type="scientific">Medicago truncatula</name>
    <name type="common">Barrel medic</name>
    <name type="synonym">Medicago tribuloides</name>
    <dbReference type="NCBI Taxonomy" id="3880"/>
    <lineage>
        <taxon>Eukaryota</taxon>
        <taxon>Viridiplantae</taxon>
        <taxon>Streptophyta</taxon>
        <taxon>Embryophyta</taxon>
        <taxon>Tracheophyta</taxon>
        <taxon>Spermatophyta</taxon>
        <taxon>Magnoliopsida</taxon>
        <taxon>eudicotyledons</taxon>
        <taxon>Gunneridae</taxon>
        <taxon>Pentapetalae</taxon>
        <taxon>rosids</taxon>
        <taxon>fabids</taxon>
        <taxon>Fabales</taxon>
        <taxon>Fabaceae</taxon>
        <taxon>Papilionoideae</taxon>
        <taxon>50 kb inversion clade</taxon>
        <taxon>NPAAA clade</taxon>
        <taxon>Hologalegina</taxon>
        <taxon>IRL clade</taxon>
        <taxon>Trifolieae</taxon>
        <taxon>Medicago</taxon>
    </lineage>
</organism>
<keyword evidence="4" id="KW-1185">Reference proteome</keyword>
<sequence>MPATNQIKRNYCKAQPLNHVVHSVSSLNLRLLRHVGDETLLVIVTYDVISNLKAYTLGGVKRASLLSSILLPWPLFTYGFWINLV</sequence>
<evidence type="ECO:0000313" key="2">
    <source>
        <dbReference type="EMBL" id="KEH18866.1"/>
    </source>
</evidence>
<dbReference type="EnsemblPlants" id="KEH18866">
    <property type="protein sequence ID" value="KEH18866"/>
    <property type="gene ID" value="MTR_8g030980"/>
</dbReference>
<evidence type="ECO:0000313" key="4">
    <source>
        <dbReference type="Proteomes" id="UP000002051"/>
    </source>
</evidence>
<protein>
    <submittedName>
        <fullName evidence="2">Transmembrane protein, putative</fullName>
    </submittedName>
</protein>
<gene>
    <name evidence="2" type="ordered locus">MTR_8g030980</name>
</gene>